<dbReference type="PANTHER" id="PTHR43828:SF5">
    <property type="entry name" value="TRANSCRIPTIONAL REPRESSOR XBP1"/>
    <property type="match status" value="1"/>
</dbReference>
<feature type="compositionally biased region" description="Acidic residues" evidence="1">
    <location>
        <begin position="474"/>
        <end position="484"/>
    </location>
</feature>
<evidence type="ECO:0000256" key="1">
    <source>
        <dbReference type="SAM" id="MobiDB-lite"/>
    </source>
</evidence>
<dbReference type="SUPFAM" id="SSF54616">
    <property type="entry name" value="DNA-binding domain of Mlu1-box binding protein MBP1"/>
    <property type="match status" value="1"/>
</dbReference>
<feature type="region of interest" description="Disordered" evidence="1">
    <location>
        <begin position="582"/>
        <end position="616"/>
    </location>
</feature>
<reference evidence="3" key="2">
    <citation type="submission" date="2023-06" db="EMBL/GenBank/DDBJ databases">
        <authorList>
            <consortium name="Lawrence Berkeley National Laboratory"/>
            <person name="Haridas S."/>
            <person name="Hensen N."/>
            <person name="Bonometti L."/>
            <person name="Westerberg I."/>
            <person name="Brannstrom I.O."/>
            <person name="Guillou S."/>
            <person name="Cros-Aarteil S."/>
            <person name="Calhoun S."/>
            <person name="Kuo A."/>
            <person name="Mondo S."/>
            <person name="Pangilinan J."/>
            <person name="Riley R."/>
            <person name="Labutti K."/>
            <person name="Andreopoulos B."/>
            <person name="Lipzen A."/>
            <person name="Chen C."/>
            <person name="Yanf M."/>
            <person name="Daum C."/>
            <person name="Ng V."/>
            <person name="Clum A."/>
            <person name="Steindorff A."/>
            <person name="Ohm R."/>
            <person name="Martin F."/>
            <person name="Silar P."/>
            <person name="Natvig D."/>
            <person name="Lalanne C."/>
            <person name="Gautier V."/>
            <person name="Ament-Velasquez S.L."/>
            <person name="Kruys A."/>
            <person name="Hutchinson M.I."/>
            <person name="Powell A.J."/>
            <person name="Barry K."/>
            <person name="Miller A.N."/>
            <person name="Grigoriev I.V."/>
            <person name="Debuchy R."/>
            <person name="Gladieux P."/>
            <person name="Thoren M.H."/>
            <person name="Johannesson H."/>
        </authorList>
    </citation>
    <scope>NUCLEOTIDE SEQUENCE</scope>
    <source>
        <strain evidence="3">CBS 118394</strain>
    </source>
</reference>
<feature type="region of interest" description="Disordered" evidence="1">
    <location>
        <begin position="696"/>
        <end position="742"/>
    </location>
</feature>
<dbReference type="GO" id="GO:0033309">
    <property type="term" value="C:SBF transcription complex"/>
    <property type="evidence" value="ECO:0007669"/>
    <property type="project" value="TreeGrafter"/>
</dbReference>
<dbReference type="Gene3D" id="3.10.260.10">
    <property type="entry name" value="Transcription regulator HTH, APSES-type DNA-binding domain"/>
    <property type="match status" value="1"/>
</dbReference>
<comment type="caution">
    <text evidence="3">The sequence shown here is derived from an EMBL/GenBank/DDBJ whole genome shotgun (WGS) entry which is preliminary data.</text>
</comment>
<feature type="compositionally biased region" description="Low complexity" evidence="1">
    <location>
        <begin position="1"/>
        <end position="12"/>
    </location>
</feature>
<evidence type="ECO:0000259" key="2">
    <source>
        <dbReference type="PROSITE" id="PS51299"/>
    </source>
</evidence>
<feature type="region of interest" description="Disordered" evidence="1">
    <location>
        <begin position="1"/>
        <end position="62"/>
    </location>
</feature>
<feature type="region of interest" description="Disordered" evidence="1">
    <location>
        <begin position="333"/>
        <end position="403"/>
    </location>
</feature>
<feature type="compositionally biased region" description="Polar residues" evidence="1">
    <location>
        <begin position="521"/>
        <end position="533"/>
    </location>
</feature>
<feature type="domain" description="HTH APSES-type" evidence="2">
    <location>
        <begin position="110"/>
        <end position="228"/>
    </location>
</feature>
<dbReference type="InterPro" id="IPR003163">
    <property type="entry name" value="Tscrpt_reg_HTH_APSES-type"/>
</dbReference>
<protein>
    <recommendedName>
        <fullName evidence="2">HTH APSES-type domain-containing protein</fullName>
    </recommendedName>
</protein>
<dbReference type="GO" id="GO:0000981">
    <property type="term" value="F:DNA-binding transcription factor activity, RNA polymerase II-specific"/>
    <property type="evidence" value="ECO:0007669"/>
    <property type="project" value="UniProtKB-ARBA"/>
</dbReference>
<dbReference type="InterPro" id="IPR051642">
    <property type="entry name" value="SWI6-like"/>
</dbReference>
<dbReference type="InterPro" id="IPR036887">
    <property type="entry name" value="HTH_APSES_sf"/>
</dbReference>
<name>A0AAE0I6N8_9PEZI</name>
<feature type="compositionally biased region" description="Basic and acidic residues" evidence="1">
    <location>
        <begin position="21"/>
        <end position="30"/>
    </location>
</feature>
<dbReference type="AlphaFoldDB" id="A0AAE0I6N8"/>
<accession>A0AAE0I6N8</accession>
<feature type="region of interest" description="Disordered" evidence="1">
    <location>
        <begin position="288"/>
        <end position="309"/>
    </location>
</feature>
<evidence type="ECO:0000313" key="4">
    <source>
        <dbReference type="Proteomes" id="UP001283341"/>
    </source>
</evidence>
<feature type="compositionally biased region" description="Basic and acidic residues" evidence="1">
    <location>
        <begin position="654"/>
        <end position="676"/>
    </location>
</feature>
<dbReference type="GO" id="GO:0030907">
    <property type="term" value="C:MBF transcription complex"/>
    <property type="evidence" value="ECO:0007669"/>
    <property type="project" value="TreeGrafter"/>
</dbReference>
<evidence type="ECO:0000313" key="3">
    <source>
        <dbReference type="EMBL" id="KAK3319304.1"/>
    </source>
</evidence>
<dbReference type="PROSITE" id="PS51299">
    <property type="entry name" value="HTH_APSES"/>
    <property type="match status" value="1"/>
</dbReference>
<dbReference type="Proteomes" id="UP001283341">
    <property type="component" value="Unassembled WGS sequence"/>
</dbReference>
<feature type="compositionally biased region" description="Basic residues" evidence="1">
    <location>
        <begin position="730"/>
        <end position="742"/>
    </location>
</feature>
<feature type="region of interest" description="Disordered" evidence="1">
    <location>
        <begin position="648"/>
        <end position="676"/>
    </location>
</feature>
<sequence>MASMLPLTSLLNPTPPPDTSPRFETDHDPRSLSMASYTNESLPRHLSGRQPPANRESGDSLHSGTVDIVDFYPFEDLDEDSLREVSRFQIQTFGRIRDSFRRIPYNTGKRDFFEKTGRQCFEVFQYDFKIPGCESLWTVMWDVKIGLVRTTPFFKCCSYSKTISAKMLNQNPGLRDISHSITGGAIRAQGYWMPFDCAKAVCATFCYHISGALIPLFGPDFPAQCIPPNTPRHGHMVIDPAIIARSRREAENFRLLYCNLPSPTSPRYSSSISPRTPGVRLRIDGPQAYSQTDHRGGLRFRGGIMDSPYGTTTDTDVEGTMWNAFPRLPPFHADRTNRPHIAARPRKDYDNKPVRASPHGWTAVNILPSPISRNVQEPHVPRFDSPRSFPKSPPRSPVPDRWLSAIPGLSDVDLHATQPKHYHHPLPSRDVSRAGQEQQLPVHAGARAHASNTYRASGPTSHALSPGDKRTLDDCEYDAGESQDETGFSEPPSPRPVPQRAPWPETQLSRPPRCTGKAQGTYPTDVNRGTNAAENLHGPAAESKPTLASARSPDGVQKLRIVPLPGGPHIHISEIKEEIIKSTDVGRVESSRSSITNSDSTKDNNENSTTNIRKDSRTCFGHMEEVAALTLLRLGELEKQREINRAQQQDQLLDDQKQVTEHNHGDNSGEITGHREDSETWTAILARDPHASTSVLSFAASAAQARPSTQAPSPCESPADEEQEAGGCSARHRRKRRKAKSF</sequence>
<organism evidence="3 4">
    <name type="scientific">Apodospora peruviana</name>
    <dbReference type="NCBI Taxonomy" id="516989"/>
    <lineage>
        <taxon>Eukaryota</taxon>
        <taxon>Fungi</taxon>
        <taxon>Dikarya</taxon>
        <taxon>Ascomycota</taxon>
        <taxon>Pezizomycotina</taxon>
        <taxon>Sordariomycetes</taxon>
        <taxon>Sordariomycetidae</taxon>
        <taxon>Sordariales</taxon>
        <taxon>Lasiosphaeriaceae</taxon>
        <taxon>Apodospora</taxon>
    </lineage>
</organism>
<reference evidence="3" key="1">
    <citation type="journal article" date="2023" name="Mol. Phylogenet. Evol.">
        <title>Genome-scale phylogeny and comparative genomics of the fungal order Sordariales.</title>
        <authorList>
            <person name="Hensen N."/>
            <person name="Bonometti L."/>
            <person name="Westerberg I."/>
            <person name="Brannstrom I.O."/>
            <person name="Guillou S."/>
            <person name="Cros-Aarteil S."/>
            <person name="Calhoun S."/>
            <person name="Haridas S."/>
            <person name="Kuo A."/>
            <person name="Mondo S."/>
            <person name="Pangilinan J."/>
            <person name="Riley R."/>
            <person name="LaButti K."/>
            <person name="Andreopoulos B."/>
            <person name="Lipzen A."/>
            <person name="Chen C."/>
            <person name="Yan M."/>
            <person name="Daum C."/>
            <person name="Ng V."/>
            <person name="Clum A."/>
            <person name="Steindorff A."/>
            <person name="Ohm R.A."/>
            <person name="Martin F."/>
            <person name="Silar P."/>
            <person name="Natvig D.O."/>
            <person name="Lalanne C."/>
            <person name="Gautier V."/>
            <person name="Ament-Velasquez S.L."/>
            <person name="Kruys A."/>
            <person name="Hutchinson M.I."/>
            <person name="Powell A.J."/>
            <person name="Barry K."/>
            <person name="Miller A.N."/>
            <person name="Grigoriev I.V."/>
            <person name="Debuchy R."/>
            <person name="Gladieux P."/>
            <person name="Hiltunen Thoren M."/>
            <person name="Johannesson H."/>
        </authorList>
    </citation>
    <scope>NUCLEOTIDE SEQUENCE</scope>
    <source>
        <strain evidence="3">CBS 118394</strain>
    </source>
</reference>
<feature type="compositionally biased region" description="Pro residues" evidence="1">
    <location>
        <begin position="491"/>
        <end position="501"/>
    </location>
</feature>
<feature type="region of interest" description="Disordered" evidence="1">
    <location>
        <begin position="419"/>
        <end position="554"/>
    </location>
</feature>
<gene>
    <name evidence="3" type="ORF">B0H66DRAFT_265955</name>
</gene>
<dbReference type="PANTHER" id="PTHR43828">
    <property type="entry name" value="ASPARAGINASE"/>
    <property type="match status" value="1"/>
</dbReference>
<keyword evidence="4" id="KW-1185">Reference proteome</keyword>
<dbReference type="GO" id="GO:0003677">
    <property type="term" value="F:DNA binding"/>
    <property type="evidence" value="ECO:0007669"/>
    <property type="project" value="InterPro"/>
</dbReference>
<dbReference type="EMBL" id="JAUEDM010000004">
    <property type="protein sequence ID" value="KAK3319304.1"/>
    <property type="molecule type" value="Genomic_DNA"/>
</dbReference>
<proteinExistence type="predicted"/>
<feature type="compositionally biased region" description="Polar residues" evidence="1">
    <location>
        <begin position="450"/>
        <end position="463"/>
    </location>
</feature>